<evidence type="ECO:0000256" key="3">
    <source>
        <dbReference type="ARBA" id="ARBA00005985"/>
    </source>
</evidence>
<comment type="subcellular location">
    <subcellularLocation>
        <location evidence="2">Membrane</location>
        <topology evidence="2">Multi-pass membrane protein</topology>
    </subcellularLocation>
</comment>
<accession>A0ABR3P545</accession>
<keyword evidence="14" id="KW-1185">Reference proteome</keyword>
<dbReference type="Pfam" id="PF01040">
    <property type="entry name" value="UbiA"/>
    <property type="match status" value="1"/>
</dbReference>
<protein>
    <recommendedName>
        <fullName evidence="4">Protoheme IX farnesyltransferase, mitochondrial</fullName>
    </recommendedName>
    <alternativeName>
        <fullName evidence="10">Heme O synthase</fullName>
    </alternativeName>
</protein>
<evidence type="ECO:0000256" key="12">
    <source>
        <dbReference type="SAM" id="Phobius"/>
    </source>
</evidence>
<feature type="transmembrane region" description="Helical" evidence="12">
    <location>
        <begin position="328"/>
        <end position="346"/>
    </location>
</feature>
<evidence type="ECO:0000256" key="10">
    <source>
        <dbReference type="ARBA" id="ARBA00030253"/>
    </source>
</evidence>
<name>A0ABR3P545_9PEZI</name>
<evidence type="ECO:0000313" key="14">
    <source>
        <dbReference type="Proteomes" id="UP001562354"/>
    </source>
</evidence>
<evidence type="ECO:0000256" key="8">
    <source>
        <dbReference type="ARBA" id="ARBA00023133"/>
    </source>
</evidence>
<evidence type="ECO:0000256" key="6">
    <source>
        <dbReference type="ARBA" id="ARBA00022692"/>
    </source>
</evidence>
<dbReference type="PROSITE" id="PS00943">
    <property type="entry name" value="UBIA"/>
    <property type="match status" value="1"/>
</dbReference>
<evidence type="ECO:0000256" key="5">
    <source>
        <dbReference type="ARBA" id="ARBA00022679"/>
    </source>
</evidence>
<keyword evidence="5" id="KW-0808">Transferase</keyword>
<dbReference type="HAMAP" id="MF_00154">
    <property type="entry name" value="CyoE_CtaB"/>
    <property type="match status" value="1"/>
</dbReference>
<feature type="transmembrane region" description="Helical" evidence="12">
    <location>
        <begin position="415"/>
        <end position="435"/>
    </location>
</feature>
<keyword evidence="9 12" id="KW-0472">Membrane</keyword>
<evidence type="ECO:0000256" key="1">
    <source>
        <dbReference type="ARBA" id="ARBA00004013"/>
    </source>
</evidence>
<feature type="transmembrane region" description="Helical" evidence="12">
    <location>
        <begin position="358"/>
        <end position="378"/>
    </location>
</feature>
<feature type="compositionally biased region" description="Basic and acidic residues" evidence="11">
    <location>
        <begin position="108"/>
        <end position="120"/>
    </location>
</feature>
<feature type="transmembrane region" description="Helical" evidence="12">
    <location>
        <begin position="471"/>
        <end position="490"/>
    </location>
</feature>
<evidence type="ECO:0000256" key="11">
    <source>
        <dbReference type="SAM" id="MobiDB-lite"/>
    </source>
</evidence>
<evidence type="ECO:0000313" key="13">
    <source>
        <dbReference type="EMBL" id="KAL1297902.1"/>
    </source>
</evidence>
<feature type="transmembrane region" description="Helical" evidence="12">
    <location>
        <begin position="259"/>
        <end position="283"/>
    </location>
</feature>
<keyword evidence="8" id="KW-0350">Heme biosynthesis</keyword>
<proteinExistence type="inferred from homology"/>
<keyword evidence="7 12" id="KW-1133">Transmembrane helix</keyword>
<dbReference type="GeneID" id="95980116"/>
<evidence type="ECO:0000256" key="9">
    <source>
        <dbReference type="ARBA" id="ARBA00023136"/>
    </source>
</evidence>
<feature type="transmembrane region" description="Helical" evidence="12">
    <location>
        <begin position="304"/>
        <end position="322"/>
    </location>
</feature>
<dbReference type="InterPro" id="IPR006369">
    <property type="entry name" value="Protohaem_IX_farnesylTrfase"/>
</dbReference>
<sequence length="585" mass="63130">MSSTLSLLPLRSLVYKAFRSPSSAICLRCANAVSGAQRQLAPQRRLLLRQYSCGSKRGIANVSAARQAAAAPVASPSEGGAKGQELDKGRYFWANEFRRRINESKENVGKYGHEGKKATEADAEMAEEAAAAAAATSARNTAATIGQTTQDENAATARSPRARARRKAAIAAAGGGQSSSSDSALPELPHDASAQLSHMAAASQASIKKRFFTYLALTKPRLAFLVVLTTAAGYSLYPVPSLLSSSATETPSLSGLTLLFLTTGTFATIASANTLNMLFEPAYDAQMSRTRNRPLVRKLISSRNAYMFAALSAVVGTGMLWYGVNPTTAVLGASNLVLYAFIYTPLKRRSVSNTWVGAVVGAIPPLMGWCAAGGQYAASTPPAYRSFSPLAGAAAEDDSITTTSTTSALWDEMQLLLFSPQAAGGWLLAALLFAWQFPHFNALSHPIRHEYRNAGYRMLVWYNPARNTRVGLRYSLAMFPICIGLSYVGVTDKYFILTSSLVNGWMAKEAWAFWRSGGAETKEAAKTARGLFWASVWHLPLVLVLAMCQKQGLWEGIWRKVFGQGGLDDDDGEWEYVDIDEDDEK</sequence>
<feature type="region of interest" description="Disordered" evidence="11">
    <location>
        <begin position="108"/>
        <end position="188"/>
    </location>
</feature>
<keyword evidence="6 12" id="KW-0812">Transmembrane</keyword>
<feature type="compositionally biased region" description="Low complexity" evidence="11">
    <location>
        <begin position="128"/>
        <end position="144"/>
    </location>
</feature>
<evidence type="ECO:0000256" key="2">
    <source>
        <dbReference type="ARBA" id="ARBA00004141"/>
    </source>
</evidence>
<dbReference type="InterPro" id="IPR000537">
    <property type="entry name" value="UbiA_prenyltransferase"/>
</dbReference>
<organism evidence="13 14">
    <name type="scientific">Neodothiora populina</name>
    <dbReference type="NCBI Taxonomy" id="2781224"/>
    <lineage>
        <taxon>Eukaryota</taxon>
        <taxon>Fungi</taxon>
        <taxon>Dikarya</taxon>
        <taxon>Ascomycota</taxon>
        <taxon>Pezizomycotina</taxon>
        <taxon>Dothideomycetes</taxon>
        <taxon>Dothideomycetidae</taxon>
        <taxon>Dothideales</taxon>
        <taxon>Dothioraceae</taxon>
        <taxon>Neodothiora</taxon>
    </lineage>
</organism>
<dbReference type="InterPro" id="IPR044878">
    <property type="entry name" value="UbiA_sf"/>
</dbReference>
<comment type="function">
    <text evidence="1">Converts protoheme IX and farnesyl diphosphate to heme O.</text>
</comment>
<gene>
    <name evidence="13" type="ORF">AAFC00_006417</name>
</gene>
<dbReference type="RefSeq" id="XP_069197584.1">
    <property type="nucleotide sequence ID" value="XM_069346371.1"/>
</dbReference>
<comment type="similarity">
    <text evidence="3">Belongs to the UbiA prenyltransferase family.</text>
</comment>
<dbReference type="PANTHER" id="PTHR43448:SF2">
    <property type="entry name" value="PROTOHEME IX FARNESYLTRANSFERASE, MITOCHONDRIAL"/>
    <property type="match status" value="1"/>
</dbReference>
<feature type="transmembrane region" description="Helical" evidence="12">
    <location>
        <begin position="222"/>
        <end position="239"/>
    </location>
</feature>
<dbReference type="Gene3D" id="1.10.357.140">
    <property type="entry name" value="UbiA prenyltransferase"/>
    <property type="match status" value="1"/>
</dbReference>
<dbReference type="InterPro" id="IPR030470">
    <property type="entry name" value="UbiA_prenylTrfase_CS"/>
</dbReference>
<evidence type="ECO:0000256" key="7">
    <source>
        <dbReference type="ARBA" id="ARBA00022989"/>
    </source>
</evidence>
<comment type="caution">
    <text evidence="13">The sequence shown here is derived from an EMBL/GenBank/DDBJ whole genome shotgun (WGS) entry which is preliminary data.</text>
</comment>
<evidence type="ECO:0000256" key="4">
    <source>
        <dbReference type="ARBA" id="ARBA00016335"/>
    </source>
</evidence>
<dbReference type="PANTHER" id="PTHR43448">
    <property type="entry name" value="PROTOHEME IX FARNESYLTRANSFERASE, MITOCHONDRIAL"/>
    <property type="match status" value="1"/>
</dbReference>
<reference evidence="13 14" key="1">
    <citation type="submission" date="2024-07" db="EMBL/GenBank/DDBJ databases">
        <title>Draft sequence of the Neodothiora populina.</title>
        <authorList>
            <person name="Drown D.D."/>
            <person name="Schuette U.S."/>
            <person name="Buechlein A.B."/>
            <person name="Rusch D.R."/>
            <person name="Winton L.W."/>
            <person name="Adams G.A."/>
        </authorList>
    </citation>
    <scope>NUCLEOTIDE SEQUENCE [LARGE SCALE GENOMIC DNA]</scope>
    <source>
        <strain evidence="13 14">CPC 39397</strain>
    </source>
</reference>
<dbReference type="Proteomes" id="UP001562354">
    <property type="component" value="Unassembled WGS sequence"/>
</dbReference>
<dbReference type="EMBL" id="JBFMKM010000014">
    <property type="protein sequence ID" value="KAL1297902.1"/>
    <property type="molecule type" value="Genomic_DNA"/>
</dbReference>
<dbReference type="CDD" id="cd13957">
    <property type="entry name" value="PT_UbiA_Cox10"/>
    <property type="match status" value="1"/>
</dbReference>